<dbReference type="Proteomes" id="UP001163324">
    <property type="component" value="Chromosome 6"/>
</dbReference>
<reference evidence="1" key="1">
    <citation type="submission" date="2022-10" db="EMBL/GenBank/DDBJ databases">
        <title>Complete Genome of Trichothecium roseum strain YXFP-22015, a Plant Pathogen Isolated from Citrus.</title>
        <authorList>
            <person name="Wang Y."/>
            <person name="Zhu L."/>
        </authorList>
    </citation>
    <scope>NUCLEOTIDE SEQUENCE</scope>
    <source>
        <strain evidence="1">YXFP-22015</strain>
    </source>
</reference>
<evidence type="ECO:0000313" key="1">
    <source>
        <dbReference type="EMBL" id="KAI9898371.1"/>
    </source>
</evidence>
<keyword evidence="2" id="KW-1185">Reference proteome</keyword>
<proteinExistence type="predicted"/>
<sequence length="466" mass="52331">MAPEVFREGVFAINKPTGQSSAQVIRDCQQHFNPSSFFKPLVEHEVEKRRTNGSRIKPRKLKAASQVKIGHGGTLDPLATGILILGIGSATKALPQFLDCMKSYEATVVFGAATDTYDRVGRILSKRPYDHITRDKVEEALGHFRGKQTQVPPLYSALKMNGKPLYEYAREGKAIPREIESREVEVTELEIIEWYDPGEHNHRWPLEEAEAAERNLAEQVWRVKKTQEGSKPLTPDQKKEDEDAIAEHELQKRKFEERQDRLVRDEPSKKQRQPKNSAMMSGALGSLPGATPLHSNRGRDLHVPPPDASTPPPWTDAGPPACKIRMTVSSGYYVRSFCHDLGAKLDSAAIMAELCRTRQSDFTVGGVNCLEYTDLARGEDVWAPRVADMLAKWNADPGSQWQPEQKKQNAQPQRPQVRTPAKPAQSQEITRKRPLEEPEAMSPPRKVADRRESNAESEESWAGIPN</sequence>
<organism evidence="1 2">
    <name type="scientific">Trichothecium roseum</name>
    <dbReference type="NCBI Taxonomy" id="47278"/>
    <lineage>
        <taxon>Eukaryota</taxon>
        <taxon>Fungi</taxon>
        <taxon>Dikarya</taxon>
        <taxon>Ascomycota</taxon>
        <taxon>Pezizomycotina</taxon>
        <taxon>Sordariomycetes</taxon>
        <taxon>Hypocreomycetidae</taxon>
        <taxon>Hypocreales</taxon>
        <taxon>Hypocreales incertae sedis</taxon>
        <taxon>Trichothecium</taxon>
    </lineage>
</organism>
<comment type="caution">
    <text evidence="1">The sequence shown here is derived from an EMBL/GenBank/DDBJ whole genome shotgun (WGS) entry which is preliminary data.</text>
</comment>
<gene>
    <name evidence="1" type="ORF">N3K66_006731</name>
</gene>
<name>A0ACC0UW66_9HYPO</name>
<protein>
    <submittedName>
        <fullName evidence="1">Uncharacterized protein</fullName>
    </submittedName>
</protein>
<accession>A0ACC0UW66</accession>
<dbReference type="EMBL" id="CM047945">
    <property type="protein sequence ID" value="KAI9898371.1"/>
    <property type="molecule type" value="Genomic_DNA"/>
</dbReference>
<evidence type="ECO:0000313" key="2">
    <source>
        <dbReference type="Proteomes" id="UP001163324"/>
    </source>
</evidence>